<proteinExistence type="predicted"/>
<reference evidence="1 2" key="1">
    <citation type="submission" date="2019-06" db="EMBL/GenBank/DDBJ databases">
        <title>WGS assembly of Gossypium darwinii.</title>
        <authorList>
            <person name="Chen Z.J."/>
            <person name="Sreedasyam A."/>
            <person name="Ando A."/>
            <person name="Song Q."/>
            <person name="De L."/>
            <person name="Hulse-Kemp A."/>
            <person name="Ding M."/>
            <person name="Ye W."/>
            <person name="Kirkbride R."/>
            <person name="Jenkins J."/>
            <person name="Plott C."/>
            <person name="Lovell J."/>
            <person name="Lin Y.-M."/>
            <person name="Vaughn R."/>
            <person name="Liu B."/>
            <person name="Li W."/>
            <person name="Simpson S."/>
            <person name="Scheffler B."/>
            <person name="Saski C."/>
            <person name="Grover C."/>
            <person name="Hu G."/>
            <person name="Conover J."/>
            <person name="Carlson J."/>
            <person name="Shu S."/>
            <person name="Boston L."/>
            <person name="Williams M."/>
            <person name="Peterson D."/>
            <person name="Mcgee K."/>
            <person name="Jones D."/>
            <person name="Wendel J."/>
            <person name="Stelly D."/>
            <person name="Grimwood J."/>
            <person name="Schmutz J."/>
        </authorList>
    </citation>
    <scope>NUCLEOTIDE SEQUENCE [LARGE SCALE GENOMIC DNA]</scope>
    <source>
        <strain evidence="1">1808015.09</strain>
    </source>
</reference>
<keyword evidence="2" id="KW-1185">Reference proteome</keyword>
<accession>A0A5D1ZXL2</accession>
<sequence length="36" mass="4394">MDEGREWWLPGYKRRLNSYGETIQLAAYKLLLDLFF</sequence>
<organism evidence="1 2">
    <name type="scientific">Gossypium darwinii</name>
    <name type="common">Darwin's cotton</name>
    <name type="synonym">Gossypium barbadense var. darwinii</name>
    <dbReference type="NCBI Taxonomy" id="34276"/>
    <lineage>
        <taxon>Eukaryota</taxon>
        <taxon>Viridiplantae</taxon>
        <taxon>Streptophyta</taxon>
        <taxon>Embryophyta</taxon>
        <taxon>Tracheophyta</taxon>
        <taxon>Spermatophyta</taxon>
        <taxon>Magnoliopsida</taxon>
        <taxon>eudicotyledons</taxon>
        <taxon>Gunneridae</taxon>
        <taxon>Pentapetalae</taxon>
        <taxon>rosids</taxon>
        <taxon>malvids</taxon>
        <taxon>Malvales</taxon>
        <taxon>Malvaceae</taxon>
        <taxon>Malvoideae</taxon>
        <taxon>Gossypium</taxon>
    </lineage>
</organism>
<evidence type="ECO:0000313" key="1">
    <source>
        <dbReference type="EMBL" id="TYG37351.1"/>
    </source>
</evidence>
<dbReference type="AlphaFoldDB" id="A0A5D1ZXL2"/>
<dbReference type="EMBL" id="CM017713">
    <property type="protein sequence ID" value="TYG37351.1"/>
    <property type="molecule type" value="Genomic_DNA"/>
</dbReference>
<name>A0A5D1ZXL2_GOSDA</name>
<evidence type="ECO:0000313" key="2">
    <source>
        <dbReference type="Proteomes" id="UP000323506"/>
    </source>
</evidence>
<gene>
    <name evidence="1" type="ORF">ES288_D13G134800v1</name>
</gene>
<protein>
    <submittedName>
        <fullName evidence="1">Uncharacterized protein</fullName>
    </submittedName>
</protein>
<dbReference type="Proteomes" id="UP000323506">
    <property type="component" value="Chromosome D13"/>
</dbReference>